<gene>
    <name evidence="3" type="ORF">GCM10023258_08780</name>
</gene>
<feature type="region of interest" description="Disordered" evidence="1">
    <location>
        <begin position="399"/>
        <end position="428"/>
    </location>
</feature>
<evidence type="ECO:0000313" key="4">
    <source>
        <dbReference type="Proteomes" id="UP001500427"/>
    </source>
</evidence>
<evidence type="ECO:0000259" key="2">
    <source>
        <dbReference type="Pfam" id="PF13556"/>
    </source>
</evidence>
<dbReference type="Proteomes" id="UP001500427">
    <property type="component" value="Unassembled WGS sequence"/>
</dbReference>
<feature type="compositionally biased region" description="Basic and acidic residues" evidence="1">
    <location>
        <begin position="401"/>
        <end position="410"/>
    </location>
</feature>
<evidence type="ECO:0000256" key="1">
    <source>
        <dbReference type="SAM" id="MobiDB-lite"/>
    </source>
</evidence>
<evidence type="ECO:0000313" key="3">
    <source>
        <dbReference type="EMBL" id="GAA5020251.1"/>
    </source>
</evidence>
<dbReference type="PANTHER" id="PTHR33744">
    <property type="entry name" value="CARBOHYDRATE DIACID REGULATOR"/>
    <property type="match status" value="1"/>
</dbReference>
<dbReference type="EMBL" id="BAABIW010000006">
    <property type="protein sequence ID" value="GAA5020251.1"/>
    <property type="molecule type" value="Genomic_DNA"/>
</dbReference>
<feature type="region of interest" description="Disordered" evidence="1">
    <location>
        <begin position="71"/>
        <end position="90"/>
    </location>
</feature>
<feature type="compositionally biased region" description="Low complexity" evidence="1">
    <location>
        <begin position="75"/>
        <end position="90"/>
    </location>
</feature>
<protein>
    <submittedName>
        <fullName evidence="3">PucR family transcriptional regulator</fullName>
    </submittedName>
</protein>
<keyword evidence="4" id="KW-1185">Reference proteome</keyword>
<dbReference type="PANTHER" id="PTHR33744:SF1">
    <property type="entry name" value="DNA-BINDING TRANSCRIPTIONAL ACTIVATOR ADER"/>
    <property type="match status" value="1"/>
</dbReference>
<dbReference type="InterPro" id="IPR042070">
    <property type="entry name" value="PucR_C-HTH_sf"/>
</dbReference>
<sequence length="628" mass="65962">MPAPTTATRWGAGAVGFTADMRVGSWFSAGLGNTDGLVPASMVGPGGALHVVPECQTSGLSLCSRHSGARQWGMPSAPSRSQSATRTSSTTTVGLAVNRLVDTLGGGLLTVAVAAGGATVDDVTLAEPASGVFGQAGDLLLGVGVERADDAVALLEGAASAGSGAVVLRRVAARHPRVRAAASRVGVPLVELADHASWAHVVWLLRGVLDRAASGPTLRAEGPVLDELFALADACAALVGAPITIEDTQSRVLAYSSTQDVADPARVSTIVGRRVPDEVLAGLRGRGVFRRLARSDEPFFVPAGRGLGARAVVPVRAGTEWLGSIWAVVDEQPPAPVLASLAQTASVVALHLLRLRSQADLARRVAADRLRALLSGDTLEAEGWLPPAPWRVVVLSGAHSGEARPGEPRPGESSGDPHPGRHHPGDPERELDVWESVARRRSWRQPLLAVYDGVALALVRDVPADDSPGTWEWLLDVVGEVAGVAPTATASAGGRVTRATELDRSRREAVEVQRLREAGRVAGATTTVEDAWAAVTNARALGGIWTEELLGPVAALREHDDGHDTAYLRTLAAWLDHPGDPREAAARLHVHPNTLRYRLQRLSEVVELDLHDPETRLALRLQLRALGH</sequence>
<proteinExistence type="predicted"/>
<accession>A0ABP9J4D2</accession>
<dbReference type="InterPro" id="IPR025736">
    <property type="entry name" value="PucR_C-HTH_dom"/>
</dbReference>
<organism evidence="3 4">
    <name type="scientific">Terrabacter aeriphilus</name>
    <dbReference type="NCBI Taxonomy" id="515662"/>
    <lineage>
        <taxon>Bacteria</taxon>
        <taxon>Bacillati</taxon>
        <taxon>Actinomycetota</taxon>
        <taxon>Actinomycetes</taxon>
        <taxon>Micrococcales</taxon>
        <taxon>Intrasporangiaceae</taxon>
        <taxon>Terrabacter</taxon>
    </lineage>
</organism>
<name>A0ABP9J4D2_9MICO</name>
<reference evidence="4" key="1">
    <citation type="journal article" date="2019" name="Int. J. Syst. Evol. Microbiol.">
        <title>The Global Catalogue of Microorganisms (GCM) 10K type strain sequencing project: providing services to taxonomists for standard genome sequencing and annotation.</title>
        <authorList>
            <consortium name="The Broad Institute Genomics Platform"/>
            <consortium name="The Broad Institute Genome Sequencing Center for Infectious Disease"/>
            <person name="Wu L."/>
            <person name="Ma J."/>
        </authorList>
    </citation>
    <scope>NUCLEOTIDE SEQUENCE [LARGE SCALE GENOMIC DNA]</scope>
    <source>
        <strain evidence="4">JCM 17687</strain>
    </source>
</reference>
<dbReference type="Gene3D" id="1.10.10.2840">
    <property type="entry name" value="PucR C-terminal helix-turn-helix domain"/>
    <property type="match status" value="1"/>
</dbReference>
<dbReference type="InterPro" id="IPR051448">
    <property type="entry name" value="CdaR-like_regulators"/>
</dbReference>
<dbReference type="Pfam" id="PF13556">
    <property type="entry name" value="HTH_30"/>
    <property type="match status" value="1"/>
</dbReference>
<comment type="caution">
    <text evidence="3">The sequence shown here is derived from an EMBL/GenBank/DDBJ whole genome shotgun (WGS) entry which is preliminary data.</text>
</comment>
<feature type="domain" description="PucR C-terminal helix-turn-helix" evidence="2">
    <location>
        <begin position="567"/>
        <end position="625"/>
    </location>
</feature>